<name>A0A401T0I1_CHIPU</name>
<dbReference type="AlphaFoldDB" id="A0A401T0I1"/>
<proteinExistence type="predicted"/>
<gene>
    <name evidence="1" type="ORF">chiPu_0014627</name>
</gene>
<reference evidence="1 2" key="1">
    <citation type="journal article" date="2018" name="Nat. Ecol. Evol.">
        <title>Shark genomes provide insights into elasmobranch evolution and the origin of vertebrates.</title>
        <authorList>
            <person name="Hara Y"/>
            <person name="Yamaguchi K"/>
            <person name="Onimaru K"/>
            <person name="Kadota M"/>
            <person name="Koyanagi M"/>
            <person name="Keeley SD"/>
            <person name="Tatsumi K"/>
            <person name="Tanaka K"/>
            <person name="Motone F"/>
            <person name="Kageyama Y"/>
            <person name="Nozu R"/>
            <person name="Adachi N"/>
            <person name="Nishimura O"/>
            <person name="Nakagawa R"/>
            <person name="Tanegashima C"/>
            <person name="Kiyatake I"/>
            <person name="Matsumoto R"/>
            <person name="Murakumo K"/>
            <person name="Nishida K"/>
            <person name="Terakita A"/>
            <person name="Kuratani S"/>
            <person name="Sato K"/>
            <person name="Hyodo S Kuraku.S."/>
        </authorList>
    </citation>
    <scope>NUCLEOTIDE SEQUENCE [LARGE SCALE GENOMIC DNA]</scope>
</reference>
<evidence type="ECO:0000313" key="2">
    <source>
        <dbReference type="Proteomes" id="UP000287033"/>
    </source>
</evidence>
<evidence type="ECO:0000313" key="1">
    <source>
        <dbReference type="EMBL" id="GCC36135.1"/>
    </source>
</evidence>
<dbReference type="Proteomes" id="UP000287033">
    <property type="component" value="Unassembled WGS sequence"/>
</dbReference>
<keyword evidence="2" id="KW-1185">Reference proteome</keyword>
<dbReference type="EMBL" id="BEZZ01000790">
    <property type="protein sequence ID" value="GCC36135.1"/>
    <property type="molecule type" value="Genomic_DNA"/>
</dbReference>
<accession>A0A401T0I1</accession>
<comment type="caution">
    <text evidence="1">The sequence shown here is derived from an EMBL/GenBank/DDBJ whole genome shotgun (WGS) entry which is preliminary data.</text>
</comment>
<sequence length="138" mass="15966">MEKVFTGLRRGRFPWSWGPFRALPVSNVFQTQRPQRSLVGGGGPAPAQWLLRAGRRLPCSHPLSSARLSGMSREEFNPSRPTTDWKVAKKYLEKIDLAKRRSYYKTENFVVLDEIKTWKELAEGYHYDVKSLEAVLRK</sequence>
<organism evidence="1 2">
    <name type="scientific">Chiloscyllium punctatum</name>
    <name type="common">Brownbanded bambooshark</name>
    <name type="synonym">Hemiscyllium punctatum</name>
    <dbReference type="NCBI Taxonomy" id="137246"/>
    <lineage>
        <taxon>Eukaryota</taxon>
        <taxon>Metazoa</taxon>
        <taxon>Chordata</taxon>
        <taxon>Craniata</taxon>
        <taxon>Vertebrata</taxon>
        <taxon>Chondrichthyes</taxon>
        <taxon>Elasmobranchii</taxon>
        <taxon>Galeomorphii</taxon>
        <taxon>Galeoidea</taxon>
        <taxon>Orectolobiformes</taxon>
        <taxon>Hemiscylliidae</taxon>
        <taxon>Chiloscyllium</taxon>
    </lineage>
</organism>
<protein>
    <submittedName>
        <fullName evidence="1">Uncharacterized protein</fullName>
    </submittedName>
</protein>